<evidence type="ECO:0000313" key="4">
    <source>
        <dbReference type="Proteomes" id="UP000816034"/>
    </source>
</evidence>
<dbReference type="PANTHER" id="PTHR11092">
    <property type="entry name" value="SUGAR NUCLEOTIDE EPIMERASE RELATED"/>
    <property type="match status" value="1"/>
</dbReference>
<evidence type="ECO:0000259" key="2">
    <source>
        <dbReference type="Pfam" id="PF08338"/>
    </source>
</evidence>
<comment type="caution">
    <text evidence="3">The sequence shown here is derived from an EMBL/GenBank/DDBJ whole genome shotgun (WGS) entry which is preliminary data.</text>
</comment>
<dbReference type="RefSeq" id="XP_044544719.1">
    <property type="nucleotide sequence ID" value="XM_044699547.1"/>
</dbReference>
<evidence type="ECO:0008006" key="5">
    <source>
        <dbReference type="Google" id="ProtNLM"/>
    </source>
</evidence>
<feature type="domain" description="DUF1731" evidence="2">
    <location>
        <begin position="442"/>
        <end position="481"/>
    </location>
</feature>
<organism evidence="3 4">
    <name type="scientific">Naegleria lovaniensis</name>
    <name type="common">Amoeba</name>
    <dbReference type="NCBI Taxonomy" id="51637"/>
    <lineage>
        <taxon>Eukaryota</taxon>
        <taxon>Discoba</taxon>
        <taxon>Heterolobosea</taxon>
        <taxon>Tetramitia</taxon>
        <taxon>Eutetramitia</taxon>
        <taxon>Vahlkampfiidae</taxon>
        <taxon>Naegleria</taxon>
    </lineage>
</organism>
<dbReference type="Gene3D" id="3.40.50.720">
    <property type="entry name" value="NAD(P)-binding Rossmann-like Domain"/>
    <property type="match status" value="1"/>
</dbReference>
<sequence length="488" mass="54589">MKRTNTRCLLFVKEKVTKQISNGKTVLIASHASASNHAVFIPKYMMNTSFSLFSYHSNANNIDHSDETFRAANEAHATTSGSSTRPEQLQENSGPYVSQLIIGGASGFVGKQLLKHILSPNSQKIKVPFSDQLSKLSHLTILSRKPEETRQVLEQQCPLQSWERKDSIQVQIKDWKDLNPSTTEKQPLFLFKHQVSDVRETFDTHNKKVAAVNLSGASVGDKNWTPEYKKEIISSRVQSTQQLMQHLNTYGDAASVFIGTSAVGYYPSTPDLSPHAPIYTEYNCPQAADNPLGEVTQAVEDTVSHCHVDNIKRRIILRPGAVIGKNGGMLSHMIVPYLGFALPIVFGTGLQPLSCVHISDLSNMYIHALYTNFNNYYQQEKVTAATTTTNGTSSHPPTPESSVVVYNAVMLDMITFQQFVSYLNAKTNLFYLPLIPMSYRLVKLLFGKERAQLLCEGQYVTPTRFIQENFQFSYPNLHSVIDEVVSKQ</sequence>
<feature type="domain" description="NAD-dependent epimerase/dehydratase" evidence="1">
    <location>
        <begin position="101"/>
        <end position="371"/>
    </location>
</feature>
<gene>
    <name evidence="3" type="ORF">C9374_009368</name>
</gene>
<dbReference type="InterPro" id="IPR013549">
    <property type="entry name" value="DUF1731"/>
</dbReference>
<protein>
    <recommendedName>
        <fullName evidence="5">NAD-dependent epimerase/dehydratase domain-containing protein</fullName>
    </recommendedName>
</protein>
<dbReference type="InterPro" id="IPR001509">
    <property type="entry name" value="Epimerase_deHydtase"/>
</dbReference>
<dbReference type="SUPFAM" id="SSF51735">
    <property type="entry name" value="NAD(P)-binding Rossmann-fold domains"/>
    <property type="match status" value="1"/>
</dbReference>
<evidence type="ECO:0000313" key="3">
    <source>
        <dbReference type="EMBL" id="KAG2377457.1"/>
    </source>
</evidence>
<dbReference type="Pfam" id="PF08338">
    <property type="entry name" value="DUF1731"/>
    <property type="match status" value="1"/>
</dbReference>
<dbReference type="InterPro" id="IPR036291">
    <property type="entry name" value="NAD(P)-bd_dom_sf"/>
</dbReference>
<proteinExistence type="predicted"/>
<dbReference type="GeneID" id="68101822"/>
<dbReference type="Proteomes" id="UP000816034">
    <property type="component" value="Unassembled WGS sequence"/>
</dbReference>
<keyword evidence="4" id="KW-1185">Reference proteome</keyword>
<dbReference type="AlphaFoldDB" id="A0AA88KEF0"/>
<dbReference type="EMBL" id="PYSW02000038">
    <property type="protein sequence ID" value="KAG2377457.1"/>
    <property type="molecule type" value="Genomic_DNA"/>
</dbReference>
<name>A0AA88KEF0_NAELO</name>
<accession>A0AA88KEF0</accession>
<evidence type="ECO:0000259" key="1">
    <source>
        <dbReference type="Pfam" id="PF01370"/>
    </source>
</evidence>
<dbReference type="Pfam" id="PF01370">
    <property type="entry name" value="Epimerase"/>
    <property type="match status" value="1"/>
</dbReference>
<reference evidence="3 4" key="1">
    <citation type="journal article" date="2018" name="BMC Genomics">
        <title>The genome of Naegleria lovaniensis, the basis for a comparative approach to unravel pathogenicity factors of the human pathogenic amoeba N. fowleri.</title>
        <authorList>
            <person name="Liechti N."/>
            <person name="Schurch N."/>
            <person name="Bruggmann R."/>
            <person name="Wittwer M."/>
        </authorList>
    </citation>
    <scope>NUCLEOTIDE SEQUENCE [LARGE SCALE GENOMIC DNA]</scope>
    <source>
        <strain evidence="3 4">ATCC 30569</strain>
    </source>
</reference>
<dbReference type="PANTHER" id="PTHR11092:SF0">
    <property type="entry name" value="EPIMERASE FAMILY PROTEIN SDR39U1"/>
    <property type="match status" value="1"/>
</dbReference>